<organism evidence="2 3">
    <name type="scientific">Indibacter alkaliphilus (strain CCUG 57479 / KCTC 22604 / LW1)</name>
    <dbReference type="NCBI Taxonomy" id="1189612"/>
    <lineage>
        <taxon>Bacteria</taxon>
        <taxon>Pseudomonadati</taxon>
        <taxon>Bacteroidota</taxon>
        <taxon>Cytophagia</taxon>
        <taxon>Cytophagales</taxon>
        <taxon>Cyclobacteriaceae</taxon>
    </lineage>
</organism>
<reference evidence="2 3" key="1">
    <citation type="journal article" date="2013" name="Genome Announc.">
        <title>Draft Genome Sequence of Indibacter alkaliphilus Strain LW1T, Isolated from Lonar Lake, a Haloalkaline Lake in the Buldana District of Maharashtra, India.</title>
        <authorList>
            <person name="Singh A."/>
            <person name="Kumar Jangir P."/>
            <person name="Sharma R."/>
            <person name="Singh A."/>
            <person name="Kumar Pinnaka A."/>
            <person name="Shivaji S."/>
        </authorList>
    </citation>
    <scope>NUCLEOTIDE SEQUENCE [LARGE SCALE GENOMIC DNA]</scope>
    <source>
        <strain evidence="3">CCUG 57479 / KCTC 22604 / LW1</strain>
    </source>
</reference>
<feature type="chain" id="PRO_5004495964" description="Porin" evidence="1">
    <location>
        <begin position="23"/>
        <end position="462"/>
    </location>
</feature>
<keyword evidence="3" id="KW-1185">Reference proteome</keyword>
<gene>
    <name evidence="2" type="ORF">A33Q_4623</name>
</gene>
<evidence type="ECO:0000313" key="2">
    <source>
        <dbReference type="EMBL" id="EOZ91555.1"/>
    </source>
</evidence>
<protein>
    <recommendedName>
        <fullName evidence="4">Porin</fullName>
    </recommendedName>
</protein>
<accession>S2D3I1</accession>
<evidence type="ECO:0008006" key="4">
    <source>
        <dbReference type="Google" id="ProtNLM"/>
    </source>
</evidence>
<proteinExistence type="predicted"/>
<evidence type="ECO:0000313" key="3">
    <source>
        <dbReference type="Proteomes" id="UP000006073"/>
    </source>
</evidence>
<dbReference type="STRING" id="1189612.A33Q_4623"/>
<sequence>MKRSITILSVLFLISDMKSVYAQYVPEYENGFRVKISEDDSRYLRLMFWNQIWVREMQLNPGTSINGQAAQRSFDIGARRMRMILTGQISPRFMMMAHFGINNQTFINGGAAGAEGTGGYGAGKKPGMFFHDFTSEYAVIPEFDPITGTNSFFSLYLGAGLHSYLGVSRISMVSTTNFLTLDSPIFSFPLVEASDQFVRMYGIYGKGKAGKLEYRLSLNKPFATDLQPLEENVAVDNSGIVKPSLGGYFEYHFLEQESNQLPFKVGSYLGSKKVLNLGVGFYHQNEGTQSLQQGEKVHHPISLKAVDLFLDLPVGQKTKNMAFTSYTGFFVYQFGPNYLRHFGIMNIGSIDAGFTGKTSISGPGNSAPMIGTGKILYNQTGFKLPDFSGNDKLRFQPFIAYTRANFEALALPSIKWDWGANMFVQKHNAKVSVQYSLRPNFLSPTSMDGYLGQFTLQFQTFL</sequence>
<dbReference type="Proteomes" id="UP000006073">
    <property type="component" value="Unassembled WGS sequence"/>
</dbReference>
<feature type="signal peptide" evidence="1">
    <location>
        <begin position="1"/>
        <end position="22"/>
    </location>
</feature>
<dbReference type="OrthoDB" id="9771991at2"/>
<name>S2D3I1_INDAL</name>
<evidence type="ECO:0000256" key="1">
    <source>
        <dbReference type="SAM" id="SignalP"/>
    </source>
</evidence>
<keyword evidence="1" id="KW-0732">Signal</keyword>
<dbReference type="RefSeq" id="WP_016255699.1">
    <property type="nucleotide sequence ID" value="NZ_ALWO02000054.1"/>
</dbReference>
<dbReference type="EMBL" id="ALWO02000054">
    <property type="protein sequence ID" value="EOZ91555.1"/>
    <property type="molecule type" value="Genomic_DNA"/>
</dbReference>
<dbReference type="eggNOG" id="ENOG502Z8PC">
    <property type="taxonomic scope" value="Bacteria"/>
</dbReference>
<dbReference type="AlphaFoldDB" id="S2D3I1"/>
<comment type="caution">
    <text evidence="2">The sequence shown here is derived from an EMBL/GenBank/DDBJ whole genome shotgun (WGS) entry which is preliminary data.</text>
</comment>